<dbReference type="Pfam" id="PF05368">
    <property type="entry name" value="NmrA"/>
    <property type="match status" value="1"/>
</dbReference>
<feature type="domain" description="NmrA-like" evidence="1">
    <location>
        <begin position="4"/>
        <end position="270"/>
    </location>
</feature>
<proteinExistence type="predicted"/>
<dbReference type="Proteomes" id="UP000614216">
    <property type="component" value="Unassembled WGS sequence"/>
</dbReference>
<dbReference type="Gene3D" id="3.90.25.10">
    <property type="entry name" value="UDP-galactose 4-epimerase, domain 1"/>
    <property type="match status" value="1"/>
</dbReference>
<comment type="caution">
    <text evidence="2">The sequence shown here is derived from an EMBL/GenBank/DDBJ whole genome shotgun (WGS) entry which is preliminary data.</text>
</comment>
<dbReference type="Gene3D" id="3.40.50.720">
    <property type="entry name" value="NAD(P)-binding Rossmann-like Domain"/>
    <property type="match status" value="1"/>
</dbReference>
<sequence length="295" mass="32194">MYVITAASGNTGRIIAQRLLENGKQVKVISRNRANVEDLVSAGAIVAEGNLEDEVFLTQAFEGATAVYAVIPPKWDLKEPWRNYQRRIATSITNALQSSKVPYVVALSSCGSHLQNGAGPVSGLYDFEQLLGGVAGLSVLALRPAFFMQNLYANIPLIKASGIFGYSLSQDVKMPFVHTNDIAEVALQRLIALDFKGFEKQFIAGDRDYTMPEVSEILSKAIGKEIQYVPFSKEELKNGMVSNGIPATIADGYNELFDALNGAEYLNDFERNEGNTTPTSVENFSTEFALAYQNG</sequence>
<protein>
    <submittedName>
        <fullName evidence="2">NmrA family NAD(P)-binding protein</fullName>
    </submittedName>
</protein>
<dbReference type="PANTHER" id="PTHR43162">
    <property type="match status" value="1"/>
</dbReference>
<accession>A0A937KCX2</accession>
<organism evidence="2 3">
    <name type="scientific">Fulvivirga marina</name>
    <dbReference type="NCBI Taxonomy" id="2494733"/>
    <lineage>
        <taxon>Bacteria</taxon>
        <taxon>Pseudomonadati</taxon>
        <taxon>Bacteroidota</taxon>
        <taxon>Cytophagia</taxon>
        <taxon>Cytophagales</taxon>
        <taxon>Fulvivirgaceae</taxon>
        <taxon>Fulvivirga</taxon>
    </lineage>
</organism>
<dbReference type="EMBL" id="JAEUGD010000014">
    <property type="protein sequence ID" value="MBL6445445.1"/>
    <property type="molecule type" value="Genomic_DNA"/>
</dbReference>
<name>A0A937KCX2_9BACT</name>
<dbReference type="SUPFAM" id="SSF51735">
    <property type="entry name" value="NAD(P)-binding Rossmann-fold domains"/>
    <property type="match status" value="1"/>
</dbReference>
<reference evidence="2" key="1">
    <citation type="submission" date="2021-01" db="EMBL/GenBank/DDBJ databases">
        <title>Fulvivirga kasyanovii gen. nov., sp nov., a novel member of the phylum Bacteroidetes isolated from seawater in a mussel farm.</title>
        <authorList>
            <person name="Zhao L.-H."/>
            <person name="Wang Z.-J."/>
        </authorList>
    </citation>
    <scope>NUCLEOTIDE SEQUENCE</scope>
    <source>
        <strain evidence="2">29W222</strain>
    </source>
</reference>
<dbReference type="InterPro" id="IPR051604">
    <property type="entry name" value="Ergot_Alk_Oxidoreductase"/>
</dbReference>
<dbReference type="InterPro" id="IPR036291">
    <property type="entry name" value="NAD(P)-bd_dom_sf"/>
</dbReference>
<dbReference type="InterPro" id="IPR008030">
    <property type="entry name" value="NmrA-like"/>
</dbReference>
<evidence type="ECO:0000259" key="1">
    <source>
        <dbReference type="Pfam" id="PF05368"/>
    </source>
</evidence>
<gene>
    <name evidence="2" type="ORF">JMN32_03950</name>
</gene>
<dbReference type="RefSeq" id="WP_202854988.1">
    <property type="nucleotide sequence ID" value="NZ_JAEUGD010000014.1"/>
</dbReference>
<dbReference type="PANTHER" id="PTHR43162:SF1">
    <property type="entry name" value="PRESTALK A DIFFERENTIATION PROTEIN A"/>
    <property type="match status" value="1"/>
</dbReference>
<dbReference type="AlphaFoldDB" id="A0A937KCX2"/>
<keyword evidence="3" id="KW-1185">Reference proteome</keyword>
<evidence type="ECO:0000313" key="3">
    <source>
        <dbReference type="Proteomes" id="UP000614216"/>
    </source>
</evidence>
<evidence type="ECO:0000313" key="2">
    <source>
        <dbReference type="EMBL" id="MBL6445445.1"/>
    </source>
</evidence>